<dbReference type="EMBL" id="CP035093">
    <property type="protein sequence ID" value="QAT13765.1"/>
    <property type="molecule type" value="Genomic_DNA"/>
</dbReference>
<evidence type="ECO:0000313" key="6">
    <source>
        <dbReference type="Proteomes" id="UP000596117"/>
    </source>
</evidence>
<dbReference type="Pfam" id="PF01381">
    <property type="entry name" value="HTH_3"/>
    <property type="match status" value="1"/>
</dbReference>
<dbReference type="KEGG" id="bdm:EQG53_04995"/>
<dbReference type="SMART" id="SM00530">
    <property type="entry name" value="HTH_XRE"/>
    <property type="match status" value="1"/>
</dbReference>
<name>A0A410NV66_BREDI</name>
<reference evidence="3 5" key="1">
    <citation type="submission" date="2019-01" db="EMBL/GenBank/DDBJ databases">
        <title>Brevundimonas diminuta Genome sequencing and assembly.</title>
        <authorList>
            <person name="Chen H."/>
        </authorList>
    </citation>
    <scope>NUCLEOTIDE SEQUENCE [LARGE SCALE GENOMIC DNA]</scope>
    <source>
        <strain evidence="3">ATCC</strain>
        <strain evidence="5">ATCC(B) 19146</strain>
    </source>
</reference>
<dbReference type="EMBL" id="CP066026">
    <property type="protein sequence ID" value="QQB88871.1"/>
    <property type="molecule type" value="Genomic_DNA"/>
</dbReference>
<organism evidence="3 5">
    <name type="scientific">Brevundimonas diminuta</name>
    <name type="common">Pseudomonas diminuta</name>
    <dbReference type="NCBI Taxonomy" id="293"/>
    <lineage>
        <taxon>Bacteria</taxon>
        <taxon>Pseudomonadati</taxon>
        <taxon>Pseudomonadota</taxon>
        <taxon>Alphaproteobacteria</taxon>
        <taxon>Caulobacterales</taxon>
        <taxon>Caulobacteraceae</taxon>
        <taxon>Brevundimonas</taxon>
    </lineage>
</organism>
<dbReference type="CDD" id="cd00093">
    <property type="entry name" value="HTH_XRE"/>
    <property type="match status" value="1"/>
</dbReference>
<evidence type="ECO:0000313" key="4">
    <source>
        <dbReference type="EMBL" id="QQB88871.1"/>
    </source>
</evidence>
<dbReference type="Proteomes" id="UP000287388">
    <property type="component" value="Chromosome"/>
</dbReference>
<dbReference type="InterPro" id="IPR050807">
    <property type="entry name" value="TransReg_Diox_bact_type"/>
</dbReference>
<proteinExistence type="predicted"/>
<feature type="domain" description="HTH cro/C1-type" evidence="2">
    <location>
        <begin position="11"/>
        <end position="65"/>
    </location>
</feature>
<dbReference type="InterPro" id="IPR001387">
    <property type="entry name" value="Cro/C1-type_HTH"/>
</dbReference>
<gene>
    <name evidence="3" type="ORF">EQG53_04995</name>
    <name evidence="4" type="ORF">I6H83_17445</name>
</gene>
<protein>
    <submittedName>
        <fullName evidence="4">Helix-turn-helix transcriptional regulator</fullName>
    </submittedName>
    <submittedName>
        <fullName evidence="3">XRE family transcriptional regulator</fullName>
    </submittedName>
</protein>
<dbReference type="GO" id="GO:0003677">
    <property type="term" value="F:DNA binding"/>
    <property type="evidence" value="ECO:0007669"/>
    <property type="project" value="UniProtKB-KW"/>
</dbReference>
<evidence type="ECO:0000259" key="2">
    <source>
        <dbReference type="PROSITE" id="PS50943"/>
    </source>
</evidence>
<accession>A0A410NV66</accession>
<dbReference type="InterPro" id="IPR010982">
    <property type="entry name" value="Lambda_DNA-bd_dom_sf"/>
</dbReference>
<dbReference type="GO" id="GO:0003700">
    <property type="term" value="F:DNA-binding transcription factor activity"/>
    <property type="evidence" value="ECO:0007669"/>
    <property type="project" value="TreeGrafter"/>
</dbReference>
<keyword evidence="6" id="KW-1185">Reference proteome</keyword>
<sequence length="67" mass="7561">MRWEDRVGANVRRLRRAKGLSQEALAHEAGMAMRYLAGIERGEENPSLAFLVKLAEALEIHPAQLFD</sequence>
<dbReference type="PROSITE" id="PS50943">
    <property type="entry name" value="HTH_CROC1"/>
    <property type="match status" value="1"/>
</dbReference>
<dbReference type="RefSeq" id="WP_087138713.1">
    <property type="nucleotide sequence ID" value="NZ_BJNC01000032.1"/>
</dbReference>
<dbReference type="AlphaFoldDB" id="A0A410NV66"/>
<dbReference type="PANTHER" id="PTHR46797">
    <property type="entry name" value="HTH-TYPE TRANSCRIPTIONAL REGULATOR"/>
    <property type="match status" value="1"/>
</dbReference>
<evidence type="ECO:0000313" key="3">
    <source>
        <dbReference type="EMBL" id="QAT13765.1"/>
    </source>
</evidence>
<evidence type="ECO:0000313" key="5">
    <source>
        <dbReference type="Proteomes" id="UP000287388"/>
    </source>
</evidence>
<dbReference type="Gene3D" id="1.10.260.40">
    <property type="entry name" value="lambda repressor-like DNA-binding domains"/>
    <property type="match status" value="1"/>
</dbReference>
<dbReference type="SUPFAM" id="SSF47413">
    <property type="entry name" value="lambda repressor-like DNA-binding domains"/>
    <property type="match status" value="1"/>
</dbReference>
<keyword evidence="1" id="KW-0238">DNA-binding</keyword>
<dbReference type="PANTHER" id="PTHR46797:SF1">
    <property type="entry name" value="METHYLPHOSPHONATE SYNTHASE"/>
    <property type="match status" value="1"/>
</dbReference>
<reference evidence="4 6" key="2">
    <citation type="submission" date="2020-12" db="EMBL/GenBank/DDBJ databases">
        <title>FDA dAtabase for Regulatory Grade micrObial Sequences (FDA-ARGOS): Supporting development and validation of Infectious Disease Dx tests.</title>
        <authorList>
            <person name="Kerrigan L."/>
            <person name="Long C."/>
            <person name="Tallon L."/>
            <person name="Sadzewicz L."/>
            <person name="Zhao X."/>
            <person name="Boylan J."/>
            <person name="Ott S."/>
            <person name="Bowen H."/>
            <person name="Vavikolanu K."/>
            <person name="Mehta A."/>
            <person name="Aluvathingal J."/>
            <person name="Nadendla S."/>
            <person name="Yan Y."/>
            <person name="Sichtig H."/>
        </authorList>
    </citation>
    <scope>NUCLEOTIDE SEQUENCE [LARGE SCALE GENOMIC DNA]</scope>
    <source>
        <strain evidence="4 6">FDAARGOS_1026</strain>
    </source>
</reference>
<dbReference type="GO" id="GO:0005829">
    <property type="term" value="C:cytosol"/>
    <property type="evidence" value="ECO:0007669"/>
    <property type="project" value="TreeGrafter"/>
</dbReference>
<dbReference type="Proteomes" id="UP000596117">
    <property type="component" value="Chromosome"/>
</dbReference>
<evidence type="ECO:0000256" key="1">
    <source>
        <dbReference type="ARBA" id="ARBA00023125"/>
    </source>
</evidence>